<dbReference type="PANTHER" id="PTHR47876:SF3">
    <property type="entry name" value="PHYTOCHROME 1"/>
    <property type="match status" value="1"/>
</dbReference>
<dbReference type="PIRSF" id="PIRSF000084">
    <property type="entry name" value="Phytochrome"/>
    <property type="match status" value="1"/>
</dbReference>
<dbReference type="STRING" id="55188.A0A2H5QIJ9"/>
<protein>
    <recommendedName>
        <fullName evidence="9">Phytochrome</fullName>
    </recommendedName>
</protein>
<dbReference type="PANTHER" id="PTHR47876">
    <property type="entry name" value="OS08G0260000 PROTEIN"/>
    <property type="match status" value="1"/>
</dbReference>
<keyword evidence="3 9" id="KW-0600">Photoreceptor protein</keyword>
<dbReference type="InterPro" id="IPR036890">
    <property type="entry name" value="HATPase_C_sf"/>
</dbReference>
<evidence type="ECO:0000256" key="4">
    <source>
        <dbReference type="ARBA" id="ARBA00022606"/>
    </source>
</evidence>
<dbReference type="InterPro" id="IPR012129">
    <property type="entry name" value="Phytochrome_A-E"/>
</dbReference>
<dbReference type="GO" id="GO:0000155">
    <property type="term" value="F:phosphorelay sensor kinase activity"/>
    <property type="evidence" value="ECO:0007669"/>
    <property type="project" value="InterPro"/>
</dbReference>
<evidence type="ECO:0000313" key="16">
    <source>
        <dbReference type="Proteomes" id="UP000236630"/>
    </source>
</evidence>
<feature type="domain" description="Histidine kinase" evidence="13">
    <location>
        <begin position="893"/>
        <end position="1130"/>
    </location>
</feature>
<keyword evidence="5 9" id="KW-0157">Chromophore</keyword>
<evidence type="ECO:0000256" key="3">
    <source>
        <dbReference type="ARBA" id="ARBA00022543"/>
    </source>
</evidence>
<keyword evidence="8 9" id="KW-0675">Receptor</keyword>
<dbReference type="SUPFAM" id="SSF55785">
    <property type="entry name" value="PYP-like sensor domain (PAS domain)"/>
    <property type="match status" value="3"/>
</dbReference>
<dbReference type="SMART" id="SM00091">
    <property type="entry name" value="PAS"/>
    <property type="match status" value="2"/>
</dbReference>
<dbReference type="GO" id="GO:0009584">
    <property type="term" value="P:detection of visible light"/>
    <property type="evidence" value="ECO:0007669"/>
    <property type="project" value="InterPro"/>
</dbReference>
<dbReference type="FunFam" id="3.30.450.20:FF:000034">
    <property type="entry name" value="Phytochrome"/>
    <property type="match status" value="1"/>
</dbReference>
<dbReference type="PROSITE" id="PS00245">
    <property type="entry name" value="PHYTOCHROME_1"/>
    <property type="match status" value="1"/>
</dbReference>
<dbReference type="CDD" id="cd00082">
    <property type="entry name" value="HisKA"/>
    <property type="match status" value="1"/>
</dbReference>
<feature type="domain" description="PAS" evidence="14">
    <location>
        <begin position="609"/>
        <end position="679"/>
    </location>
</feature>
<comment type="function">
    <text evidence="9">Regulatory photoreceptor which exists in two forms that are reversibly interconvertible by light: the Pr form that absorbs maximally in the red region of the spectrum and the Pfr form that absorbs maximally in the far-red region.</text>
</comment>
<dbReference type="SMART" id="SM00388">
    <property type="entry name" value="HisKA"/>
    <property type="match status" value="1"/>
</dbReference>
<evidence type="ECO:0000259" key="13">
    <source>
        <dbReference type="PROSITE" id="PS50109"/>
    </source>
</evidence>
<dbReference type="InterPro" id="IPR005467">
    <property type="entry name" value="His_kinase_dom"/>
</dbReference>
<dbReference type="InterPro" id="IPR003661">
    <property type="entry name" value="HisK_dim/P_dom"/>
</dbReference>
<dbReference type="Pfam" id="PF00512">
    <property type="entry name" value="HisKA"/>
    <property type="match status" value="1"/>
</dbReference>
<dbReference type="Pfam" id="PF00360">
    <property type="entry name" value="PHY"/>
    <property type="match status" value="1"/>
</dbReference>
<dbReference type="PROSITE" id="PS50046">
    <property type="entry name" value="PHYTOCHROME_2"/>
    <property type="match status" value="1"/>
</dbReference>
<evidence type="ECO:0000259" key="12">
    <source>
        <dbReference type="PROSITE" id="PS50046"/>
    </source>
</evidence>
<dbReference type="GO" id="GO:0042803">
    <property type="term" value="F:protein homodimerization activity"/>
    <property type="evidence" value="ECO:0007669"/>
    <property type="project" value="InterPro"/>
</dbReference>
<dbReference type="Gene3D" id="1.10.287.130">
    <property type="match status" value="1"/>
</dbReference>
<evidence type="ECO:0000256" key="5">
    <source>
        <dbReference type="ARBA" id="ARBA00022991"/>
    </source>
</evidence>
<dbReference type="NCBIfam" id="TIGR00229">
    <property type="entry name" value="sensory_box"/>
    <property type="match status" value="2"/>
</dbReference>
<evidence type="ECO:0000313" key="15">
    <source>
        <dbReference type="EMBL" id="GAY64457.1"/>
    </source>
</evidence>
<dbReference type="SUPFAM" id="SSF55874">
    <property type="entry name" value="ATPase domain of HSP90 chaperone/DNA topoisomerase II/histidine kinase"/>
    <property type="match status" value="1"/>
</dbReference>
<evidence type="ECO:0000256" key="1">
    <source>
        <dbReference type="ARBA" id="ARBA00008235"/>
    </source>
</evidence>
<dbReference type="InterPro" id="IPR043150">
    <property type="entry name" value="Phytochrome_PHY_sf"/>
</dbReference>
<dbReference type="SUPFAM" id="SSF55781">
    <property type="entry name" value="GAF domain-like"/>
    <property type="match status" value="2"/>
</dbReference>
<dbReference type="SMART" id="SM00065">
    <property type="entry name" value="GAF"/>
    <property type="match status" value="1"/>
</dbReference>
<keyword evidence="7 9" id="KW-0804">Transcription</keyword>
<dbReference type="Gene3D" id="3.30.450.270">
    <property type="match status" value="1"/>
</dbReference>
<dbReference type="SMART" id="SM00387">
    <property type="entry name" value="HATPase_c"/>
    <property type="match status" value="1"/>
</dbReference>
<feature type="region of interest" description="Disordered" evidence="11">
    <location>
        <begin position="1"/>
        <end position="27"/>
    </location>
</feature>
<evidence type="ECO:0000256" key="9">
    <source>
        <dbReference type="PIRNR" id="PIRNR000084"/>
    </source>
</evidence>
<dbReference type="InterPro" id="IPR013654">
    <property type="entry name" value="PAS_2"/>
</dbReference>
<comment type="caution">
    <text evidence="15">The sequence shown here is derived from an EMBL/GenBank/DDBJ whole genome shotgun (WGS) entry which is preliminary data.</text>
</comment>
<dbReference type="GO" id="GO:0009585">
    <property type="term" value="P:red, far-red light phototransduction"/>
    <property type="evidence" value="ECO:0007669"/>
    <property type="project" value="InterPro"/>
</dbReference>
<dbReference type="AlphaFoldDB" id="A0A2H5QIJ9"/>
<proteinExistence type="inferred from homology"/>
<evidence type="ECO:0000256" key="10">
    <source>
        <dbReference type="PIRSR" id="PIRSR000084-50"/>
    </source>
</evidence>
<dbReference type="InterPro" id="IPR035965">
    <property type="entry name" value="PAS-like_dom_sf"/>
</dbReference>
<gene>
    <name evidence="15" type="ORF">CUMW_233760</name>
</gene>
<dbReference type="Gene3D" id="3.30.450.20">
    <property type="entry name" value="PAS domain"/>
    <property type="match status" value="3"/>
</dbReference>
<dbReference type="Pfam" id="PF00989">
    <property type="entry name" value="PAS"/>
    <property type="match status" value="2"/>
</dbReference>
<dbReference type="FunFam" id="3.30.450.20:FF:000039">
    <property type="entry name" value="Phytochrome"/>
    <property type="match status" value="1"/>
</dbReference>
<dbReference type="Gene3D" id="3.30.450.40">
    <property type="match status" value="1"/>
</dbReference>
<evidence type="ECO:0000259" key="14">
    <source>
        <dbReference type="PROSITE" id="PS50112"/>
    </source>
</evidence>
<dbReference type="InterPro" id="IPR003594">
    <property type="entry name" value="HATPase_dom"/>
</dbReference>
<dbReference type="Pfam" id="PF08446">
    <property type="entry name" value="PAS_2"/>
    <property type="match status" value="1"/>
</dbReference>
<name>A0A2H5QIJ9_CITUN</name>
<comment type="subunit">
    <text evidence="2">Homodimer.</text>
</comment>
<dbReference type="PROSITE" id="PS50112">
    <property type="entry name" value="PAS"/>
    <property type="match status" value="2"/>
</dbReference>
<accession>A0A2H5QIJ9</accession>
<dbReference type="InterPro" id="IPR003018">
    <property type="entry name" value="GAF"/>
</dbReference>
<dbReference type="EMBL" id="BDQV01000411">
    <property type="protein sequence ID" value="GAY64457.1"/>
    <property type="molecule type" value="Genomic_DNA"/>
</dbReference>
<feature type="domain" description="Phytochrome chromophore attachment site" evidence="12">
    <location>
        <begin position="215"/>
        <end position="384"/>
    </location>
</feature>
<dbReference type="InterPro" id="IPR013516">
    <property type="entry name" value="Phyto_chromo_BS"/>
</dbReference>
<comment type="similarity">
    <text evidence="1 9">Belongs to the phytochrome family.</text>
</comment>
<dbReference type="InterPro" id="IPR001294">
    <property type="entry name" value="Phytochrome"/>
</dbReference>
<evidence type="ECO:0000256" key="2">
    <source>
        <dbReference type="ARBA" id="ARBA00011738"/>
    </source>
</evidence>
<dbReference type="CDD" id="cd00130">
    <property type="entry name" value="PAS"/>
    <property type="match status" value="2"/>
</dbReference>
<feature type="domain" description="PAS" evidence="14">
    <location>
        <begin position="751"/>
        <end position="794"/>
    </location>
</feature>
<dbReference type="PROSITE" id="PS50109">
    <property type="entry name" value="HIS_KIN"/>
    <property type="match status" value="1"/>
</dbReference>
<dbReference type="FunFam" id="3.30.565.10:FF:000064">
    <property type="entry name" value="Phytochrome"/>
    <property type="match status" value="1"/>
</dbReference>
<keyword evidence="16" id="KW-1185">Reference proteome</keyword>
<dbReference type="InterPro" id="IPR016132">
    <property type="entry name" value="Phyto_chromo_attachment"/>
</dbReference>
<dbReference type="InterPro" id="IPR013767">
    <property type="entry name" value="PAS_fold"/>
</dbReference>
<evidence type="ECO:0000256" key="6">
    <source>
        <dbReference type="ARBA" id="ARBA00023015"/>
    </source>
</evidence>
<comment type="PTM">
    <text evidence="10">Contains one covalently linked phytochromobilin chromophore.</text>
</comment>
<dbReference type="Gene3D" id="3.30.565.10">
    <property type="entry name" value="Histidine kinase-like ATPase, C-terminal domain"/>
    <property type="match status" value="1"/>
</dbReference>
<dbReference type="InterPro" id="IPR000014">
    <property type="entry name" value="PAS"/>
</dbReference>
<sequence>MSSKSTNKTNYSRSSSARSKQNARVAAQTSIDAKLAEDFDESDFDYSTSVNISSSTSNVPSSTVSAYLQRVQRGRLIQPFGCMIAVDEQNFTVLGYSENAPEMLDLAPHAVPNIEQQDALTLGIDVRTLFTSSGAAALQKAANFGEVNLLNPILIHCKTSGKPFYAILHRIDVGLVIDLEPVNPDDVPVTAAGALKSYKLAAKAISRLQSLPSGNISLLCDVLVNEVSDLTGYDRVMVYKFHEDEHGEVVAECRRPDLEPYLGFHYPATDIPQASRFLIMKNKVRMICDCLAPPVKVIQDKKLDQPLSLCGSTLRAPHGCHARYMENMGSIASLVMSVTINEAEDELDNDQEQGRKLWGLVVCHHTSPRFVPFPLRYACEFLIQVFGVQVNKEVELSAQLREKHILRTQTVLCDMLLRDSPVGIVTQTPNVMDLVKCDGAALYYRGKLWLLGVTPTEEQIKDIAKWLLEYHRGSTGLSTDSLVEAGYPGALALGDAVCGIAAVKITSKDFLFWFRSHTAKEIKWGGAKHDSGGKDGGRKMHPRSSFKAFLEVVKQRSLPWEDVEMDAIHSLQLILRGSLQDEVAEDSKMIVNVPSVDDRIEKIDELRIITNEMVRLIETAAVPILAVDASGNVNGWNSKAAELTGLTVDQAIGTALVDLVAGDSVDVVKNMLSSAFLGIEERNVEIKLRAFGPRETSGPVILVVNACCTQDTKENVIGVCFVGQDITGQKLVMDKYTRIQGDYVGIVSSPSALIPPIFMTDEDGRCLEWNDGMEKLSGLKREEAIERMLIGEVFTVKNFGCRVKNHDTLTKLRIVMNKVISGQDADKILFGFFDQQGKYVEALLSANKRTNAEGKISGILCFLHVASPELQYALQVQRISEQAAANSLNKLEYIRREIRKPLNGIAFMQNLMGTSDLSEEQKQLLKTSVLCQEQLTNIVDDTDIESIEECIRSSVMLSSCFMFAINYMVLKSGEFNLGEALDAVMTQVMIPSREHQVQIIHDLPAEVSTMNLHGDKLRLQQVLSDFLTNALIFTPAFEGSSIAFRVIPQKERIGKNIHIVHLEFRITHPAPGIPEKLIHDMFYHSQGASREGLGLYISQKLVKLMNGTVQYIREAERSSFLILIEFPLAHQKDADKTK</sequence>
<dbReference type="CDD" id="cd16932">
    <property type="entry name" value="HATPase_Phy-like"/>
    <property type="match status" value="1"/>
</dbReference>
<dbReference type="Pfam" id="PF02518">
    <property type="entry name" value="HATPase_c"/>
    <property type="match status" value="1"/>
</dbReference>
<evidence type="ECO:0000256" key="8">
    <source>
        <dbReference type="ARBA" id="ARBA00023170"/>
    </source>
</evidence>
<keyword evidence="6 9" id="KW-0805">Transcription regulation</keyword>
<dbReference type="InterPro" id="IPR029016">
    <property type="entry name" value="GAF-like_dom_sf"/>
</dbReference>
<dbReference type="PRINTS" id="PR01033">
    <property type="entry name" value="PHYTOCHROME"/>
</dbReference>
<feature type="binding site" description="covalent" evidence="10">
    <location>
        <position position="320"/>
    </location>
    <ligand>
        <name>phytochromobilin</name>
        <dbReference type="ChEBI" id="CHEBI:189064"/>
    </ligand>
</feature>
<dbReference type="GO" id="GO:0009881">
    <property type="term" value="F:photoreceptor activity"/>
    <property type="evidence" value="ECO:0007669"/>
    <property type="project" value="UniProtKB-KW"/>
</dbReference>
<dbReference type="Proteomes" id="UP000236630">
    <property type="component" value="Unassembled WGS sequence"/>
</dbReference>
<dbReference type="InterPro" id="IPR044767">
    <property type="entry name" value="Phy_HATPase-like"/>
</dbReference>
<reference evidence="15 16" key="1">
    <citation type="journal article" date="2017" name="Front. Genet.">
        <title>Draft sequencing of the heterozygous diploid genome of Satsuma (Citrus unshiu Marc.) using a hybrid assembly approach.</title>
        <authorList>
            <person name="Shimizu T."/>
            <person name="Tanizawa Y."/>
            <person name="Mochizuki T."/>
            <person name="Nagasaki H."/>
            <person name="Yoshioka T."/>
            <person name="Toyoda A."/>
            <person name="Fujiyama A."/>
            <person name="Kaminuma E."/>
            <person name="Nakamura Y."/>
        </authorList>
    </citation>
    <scope>NUCLEOTIDE SEQUENCE [LARGE SCALE GENOMIC DNA]</scope>
    <source>
        <strain evidence="16">cv. Miyagawa wase</strain>
    </source>
</reference>
<dbReference type="FunFam" id="3.30.450.270:FF:000001">
    <property type="entry name" value="Phytochrome"/>
    <property type="match status" value="1"/>
</dbReference>
<dbReference type="GO" id="GO:0017006">
    <property type="term" value="P:protein-tetrapyrrole linkage"/>
    <property type="evidence" value="ECO:0007669"/>
    <property type="project" value="InterPro"/>
</dbReference>
<dbReference type="GO" id="GO:0006355">
    <property type="term" value="P:regulation of DNA-templated transcription"/>
    <property type="evidence" value="ECO:0007669"/>
    <property type="project" value="InterPro"/>
</dbReference>
<organism evidence="15 16">
    <name type="scientific">Citrus unshiu</name>
    <name type="common">Satsuma mandarin</name>
    <name type="synonym">Citrus nobilis var. unshiu</name>
    <dbReference type="NCBI Taxonomy" id="55188"/>
    <lineage>
        <taxon>Eukaryota</taxon>
        <taxon>Viridiplantae</taxon>
        <taxon>Streptophyta</taxon>
        <taxon>Embryophyta</taxon>
        <taxon>Tracheophyta</taxon>
        <taxon>Spermatophyta</taxon>
        <taxon>Magnoliopsida</taxon>
        <taxon>eudicotyledons</taxon>
        <taxon>Gunneridae</taxon>
        <taxon>Pentapetalae</taxon>
        <taxon>rosids</taxon>
        <taxon>malvids</taxon>
        <taxon>Sapindales</taxon>
        <taxon>Rutaceae</taxon>
        <taxon>Aurantioideae</taxon>
        <taxon>Citrus</taxon>
    </lineage>
</organism>
<keyword evidence="4 9" id="KW-0716">Sensory transduction</keyword>
<evidence type="ECO:0000256" key="7">
    <source>
        <dbReference type="ARBA" id="ARBA00023163"/>
    </source>
</evidence>
<evidence type="ECO:0000256" key="11">
    <source>
        <dbReference type="SAM" id="MobiDB-lite"/>
    </source>
</evidence>
<dbReference type="Pfam" id="PF01590">
    <property type="entry name" value="GAF"/>
    <property type="match status" value="1"/>
</dbReference>
<dbReference type="InterPro" id="IPR013515">
    <property type="entry name" value="Phytochrome_cen-reg"/>
</dbReference>